<protein>
    <submittedName>
        <fullName evidence="2">Uncharacterized protein</fullName>
    </submittedName>
</protein>
<dbReference type="GO" id="GO:0005737">
    <property type="term" value="C:cytoplasm"/>
    <property type="evidence" value="ECO:0007669"/>
    <property type="project" value="TreeGrafter"/>
</dbReference>
<evidence type="ECO:0000313" key="3">
    <source>
        <dbReference type="Proteomes" id="UP000481858"/>
    </source>
</evidence>
<gene>
    <name evidence="2" type="ORF">GQX73_g1385</name>
</gene>
<feature type="compositionally biased region" description="Basic and acidic residues" evidence="1">
    <location>
        <begin position="143"/>
        <end position="161"/>
    </location>
</feature>
<dbReference type="PANTHER" id="PTHR28307">
    <property type="entry name" value="PROTEIN PAL1"/>
    <property type="match status" value="1"/>
</dbReference>
<dbReference type="AlphaFoldDB" id="A0A7C8N3B1"/>
<accession>A0A7C8N3B1</accession>
<dbReference type="OrthoDB" id="5389892at2759"/>
<dbReference type="InterPro" id="IPR013226">
    <property type="entry name" value="Pal1"/>
</dbReference>
<name>A0A7C8N3B1_9PEZI</name>
<dbReference type="Proteomes" id="UP000481858">
    <property type="component" value="Unassembled WGS sequence"/>
</dbReference>
<comment type="caution">
    <text evidence="2">The sequence shown here is derived from an EMBL/GenBank/DDBJ whole genome shotgun (WGS) entry which is preliminary data.</text>
</comment>
<dbReference type="Pfam" id="PF08316">
    <property type="entry name" value="Pal1"/>
    <property type="match status" value="1"/>
</dbReference>
<dbReference type="PANTHER" id="PTHR28307:SF1">
    <property type="entry name" value="PAL1 CELL MORPHOLOGY PROTEIN"/>
    <property type="match status" value="1"/>
</dbReference>
<organism evidence="2 3">
    <name type="scientific">Xylaria multiplex</name>
    <dbReference type="NCBI Taxonomy" id="323545"/>
    <lineage>
        <taxon>Eukaryota</taxon>
        <taxon>Fungi</taxon>
        <taxon>Dikarya</taxon>
        <taxon>Ascomycota</taxon>
        <taxon>Pezizomycotina</taxon>
        <taxon>Sordariomycetes</taxon>
        <taxon>Xylariomycetidae</taxon>
        <taxon>Xylariales</taxon>
        <taxon>Xylariaceae</taxon>
        <taxon>Xylaria</taxon>
    </lineage>
</organism>
<feature type="region of interest" description="Disordered" evidence="1">
    <location>
        <begin position="143"/>
        <end position="169"/>
    </location>
</feature>
<proteinExistence type="predicted"/>
<keyword evidence="3" id="KW-1185">Reference proteome</keyword>
<evidence type="ECO:0000313" key="2">
    <source>
        <dbReference type="EMBL" id="KAF2972154.1"/>
    </source>
</evidence>
<reference evidence="2 3" key="1">
    <citation type="submission" date="2019-12" db="EMBL/GenBank/DDBJ databases">
        <title>Draft genome sequence of the ascomycete Xylaria multiplex DSM 110363.</title>
        <authorList>
            <person name="Buettner E."/>
            <person name="Kellner H."/>
        </authorList>
    </citation>
    <scope>NUCLEOTIDE SEQUENCE [LARGE SCALE GENOMIC DNA]</scope>
    <source>
        <strain evidence="2 3">DSM 110363</strain>
    </source>
</reference>
<feature type="region of interest" description="Disordered" evidence="1">
    <location>
        <begin position="1"/>
        <end position="42"/>
    </location>
</feature>
<dbReference type="EMBL" id="WUBL01000008">
    <property type="protein sequence ID" value="KAF2972154.1"/>
    <property type="molecule type" value="Genomic_DNA"/>
</dbReference>
<dbReference type="InParanoid" id="A0A7C8N3B1"/>
<evidence type="ECO:0000256" key="1">
    <source>
        <dbReference type="SAM" id="MobiDB-lite"/>
    </source>
</evidence>
<sequence length="169" mass="18509">MSAPSPLQQIKRETKAANRAPHLRKANQTKPDRIDSLDNIVPGGVYHHDGPYDAALASRNKDPRYAPLAAVREGNRAALQATPAVNIVDAVTRHVPLQGTASVPPGEADFNGNIMDYEEGADLMREPDAAGGAYKRYDHVQYHPDDLKGKGEPSYTIERDLKKGKKMKD</sequence>